<dbReference type="PANTHER" id="PTHR43662">
    <property type="match status" value="1"/>
</dbReference>
<dbReference type="PANTHER" id="PTHR43662:SF7">
    <property type="entry name" value="DUF1996 DOMAIN-CONTAINING PROTEIN"/>
    <property type="match status" value="1"/>
</dbReference>
<evidence type="ECO:0000256" key="2">
    <source>
        <dbReference type="SAM" id="SignalP"/>
    </source>
</evidence>
<protein>
    <recommendedName>
        <fullName evidence="3">DUF1996 domain-containing protein</fullName>
    </recommendedName>
</protein>
<evidence type="ECO:0000313" key="4">
    <source>
        <dbReference type="EMBL" id="KAK7751225.1"/>
    </source>
</evidence>
<organism evidence="4 5">
    <name type="scientific">Diatrype stigma</name>
    <dbReference type="NCBI Taxonomy" id="117547"/>
    <lineage>
        <taxon>Eukaryota</taxon>
        <taxon>Fungi</taxon>
        <taxon>Dikarya</taxon>
        <taxon>Ascomycota</taxon>
        <taxon>Pezizomycotina</taxon>
        <taxon>Sordariomycetes</taxon>
        <taxon>Xylariomycetidae</taxon>
        <taxon>Xylariales</taxon>
        <taxon>Diatrypaceae</taxon>
        <taxon>Diatrype</taxon>
    </lineage>
</organism>
<evidence type="ECO:0000259" key="3">
    <source>
        <dbReference type="Pfam" id="PF09362"/>
    </source>
</evidence>
<name>A0AAN9URY5_9PEZI</name>
<keyword evidence="5" id="KW-1185">Reference proteome</keyword>
<evidence type="ECO:0000313" key="5">
    <source>
        <dbReference type="Proteomes" id="UP001320420"/>
    </source>
</evidence>
<evidence type="ECO:0000256" key="1">
    <source>
        <dbReference type="SAM" id="MobiDB-lite"/>
    </source>
</evidence>
<feature type="chain" id="PRO_5043044008" description="DUF1996 domain-containing protein" evidence="2">
    <location>
        <begin position="21"/>
        <end position="529"/>
    </location>
</feature>
<comment type="caution">
    <text evidence="4">The sequence shown here is derived from an EMBL/GenBank/DDBJ whole genome shotgun (WGS) entry which is preliminary data.</text>
</comment>
<feature type="signal peptide" evidence="2">
    <location>
        <begin position="1"/>
        <end position="20"/>
    </location>
</feature>
<feature type="compositionally biased region" description="Low complexity" evidence="1">
    <location>
        <begin position="392"/>
        <end position="405"/>
    </location>
</feature>
<sequence>MVGKAFVATAAFNALTGVSAFWRMQCHGRTGMARIDPIMDFGTAATHAHTLHGSSALTSSASNDDLKGGNCTSCAVKQDMSAYWVPLLFFQDASTGEFELVEQVGGLLAYYLLRNPEGDGKVEAFPDGFRVVAGDTHRRTYTVGDPNQPDPPTSNWASLGQTTQDDLEQRALGFNCLDYDKQPEGSLFRHFLPDKSYTDANCKDGLRLEIMFPSCWDGKNVDSADHKSHMAYPNLVGDGQCPEGFPVRLVTLFYEVIWATKSDRFDGRSGQFVIANGDATGFGYHADFMTGWNRDFLQQAVDRCTNPSGELFDCPVFTENGPLQTEQEQGQCLLEEPEVDLSVDISLSLGLKALPGGVKIIGGGDSDDGGATTTSSSAGFFDSLTSAFGFGSQPTTTSSSHSVPSLDYAPASSSDDLDVPGGAFLQSATSSLPFSTAVPPTDVAAQAAPTSSLTTTPPPQPEVTSEPGVSYEVVSTEIVTQGGKVEEIVWKEAVVYVTEDSVTTTTVDPAPTMARRSHWLRHQHHGHRA</sequence>
<dbReference type="InterPro" id="IPR018535">
    <property type="entry name" value="DUF1996"/>
</dbReference>
<dbReference type="Pfam" id="PF09362">
    <property type="entry name" value="DUF1996"/>
    <property type="match status" value="1"/>
</dbReference>
<keyword evidence="2" id="KW-0732">Signal</keyword>
<feature type="domain" description="DUF1996" evidence="3">
    <location>
        <begin position="36"/>
        <end position="292"/>
    </location>
</feature>
<accession>A0AAN9URY5</accession>
<proteinExistence type="predicted"/>
<dbReference type="Proteomes" id="UP001320420">
    <property type="component" value="Unassembled WGS sequence"/>
</dbReference>
<feature type="region of interest" description="Disordered" evidence="1">
    <location>
        <begin position="442"/>
        <end position="468"/>
    </location>
</feature>
<feature type="compositionally biased region" description="Low complexity" evidence="1">
    <location>
        <begin position="444"/>
        <end position="455"/>
    </location>
</feature>
<feature type="region of interest" description="Disordered" evidence="1">
    <location>
        <begin position="392"/>
        <end position="415"/>
    </location>
</feature>
<dbReference type="EMBL" id="JAKJXP020000052">
    <property type="protein sequence ID" value="KAK7751225.1"/>
    <property type="molecule type" value="Genomic_DNA"/>
</dbReference>
<gene>
    <name evidence="4" type="ORF">SLS62_006770</name>
</gene>
<reference evidence="4 5" key="1">
    <citation type="submission" date="2024-02" db="EMBL/GenBank/DDBJ databases">
        <title>De novo assembly and annotation of 12 fungi associated with fruit tree decline syndrome in Ontario, Canada.</title>
        <authorList>
            <person name="Sulman M."/>
            <person name="Ellouze W."/>
            <person name="Ilyukhin E."/>
        </authorList>
    </citation>
    <scope>NUCLEOTIDE SEQUENCE [LARGE SCALE GENOMIC DNA]</scope>
    <source>
        <strain evidence="4 5">M11/M66-122</strain>
    </source>
</reference>
<dbReference type="AlphaFoldDB" id="A0AAN9URY5"/>